<dbReference type="RefSeq" id="WP_147160447.1">
    <property type="nucleotide sequence ID" value="NZ_BJYR01000019.1"/>
</dbReference>
<protein>
    <submittedName>
        <fullName evidence="5">LacI family transcriptional regulator</fullName>
    </submittedName>
</protein>
<dbReference type="Gene3D" id="3.40.50.2300">
    <property type="match status" value="2"/>
</dbReference>
<dbReference type="PROSITE" id="PS50932">
    <property type="entry name" value="HTH_LACI_2"/>
    <property type="match status" value="1"/>
</dbReference>
<dbReference type="Gene3D" id="1.10.260.40">
    <property type="entry name" value="lambda repressor-like DNA-binding domains"/>
    <property type="match status" value="1"/>
</dbReference>
<dbReference type="GO" id="GO:0000976">
    <property type="term" value="F:transcription cis-regulatory region binding"/>
    <property type="evidence" value="ECO:0007669"/>
    <property type="project" value="TreeGrafter"/>
</dbReference>
<dbReference type="Pfam" id="PF13377">
    <property type="entry name" value="Peripla_BP_3"/>
    <property type="match status" value="1"/>
</dbReference>
<comment type="caution">
    <text evidence="5">The sequence shown here is derived from an EMBL/GenBank/DDBJ whole genome shotgun (WGS) entry which is preliminary data.</text>
</comment>
<dbReference type="PANTHER" id="PTHR30146">
    <property type="entry name" value="LACI-RELATED TRANSCRIPTIONAL REPRESSOR"/>
    <property type="match status" value="1"/>
</dbReference>
<dbReference type="SUPFAM" id="SSF47413">
    <property type="entry name" value="lambda repressor-like DNA-binding domains"/>
    <property type="match status" value="1"/>
</dbReference>
<evidence type="ECO:0000259" key="4">
    <source>
        <dbReference type="PROSITE" id="PS50932"/>
    </source>
</evidence>
<dbReference type="Pfam" id="PF00356">
    <property type="entry name" value="LacI"/>
    <property type="match status" value="1"/>
</dbReference>
<evidence type="ECO:0000313" key="5">
    <source>
        <dbReference type="EMBL" id="GEO01123.1"/>
    </source>
</evidence>
<dbReference type="InterPro" id="IPR046335">
    <property type="entry name" value="LacI/GalR-like_sensor"/>
</dbReference>
<evidence type="ECO:0000256" key="3">
    <source>
        <dbReference type="ARBA" id="ARBA00023163"/>
    </source>
</evidence>
<dbReference type="InterPro" id="IPR000843">
    <property type="entry name" value="HTH_LacI"/>
</dbReference>
<dbReference type="InterPro" id="IPR010982">
    <property type="entry name" value="Lambda_DNA-bd_dom_sf"/>
</dbReference>
<dbReference type="PROSITE" id="PS00356">
    <property type="entry name" value="HTH_LACI_1"/>
    <property type="match status" value="1"/>
</dbReference>
<name>A0A512AN34_9SPHN</name>
<dbReference type="CDD" id="cd01392">
    <property type="entry name" value="HTH_LacI"/>
    <property type="match status" value="1"/>
</dbReference>
<evidence type="ECO:0000256" key="2">
    <source>
        <dbReference type="ARBA" id="ARBA00023125"/>
    </source>
</evidence>
<sequence>MTGPKTLKELAELAGVTSGTVSRALSGSNLVTPATRDMIVALARKHGFTPNATARNLRMRKTNTIGVVIPLGHEVRQNISDPFFITLLGLLADKLTNRGYSLLLSRVVPADEDWLLKLARSGQSDGIIVIGQSDQSAVLDRVAELYRPLVVWGSHIAGQAHCSVGSDNFRGGALAAQHLLERGCRNIVFFGDARAIEIGQRLEGCRSVVERSGAQFSVVPTHLVADAAQGEIGKYFRAKAHRPDGVVAASDVIAVTAMRVLAEQGLSVPGDVKVIGYDGLPLGEHTMPPLTTIAQDLEQGAENLVTSVIQRIAGEEIHSVILQPRLLVREST</sequence>
<evidence type="ECO:0000256" key="1">
    <source>
        <dbReference type="ARBA" id="ARBA00023015"/>
    </source>
</evidence>
<feature type="domain" description="HTH lacI-type" evidence="4">
    <location>
        <begin position="5"/>
        <end position="59"/>
    </location>
</feature>
<dbReference type="PANTHER" id="PTHR30146:SF120">
    <property type="entry name" value="ALANINE RACEMASE"/>
    <property type="match status" value="1"/>
</dbReference>
<proteinExistence type="predicted"/>
<reference evidence="5 6" key="1">
    <citation type="submission" date="2019-07" db="EMBL/GenBank/DDBJ databases">
        <title>Whole genome shotgun sequence of Novosphingobium sediminis NBRC 106119.</title>
        <authorList>
            <person name="Hosoyama A."/>
            <person name="Uohara A."/>
            <person name="Ohji S."/>
            <person name="Ichikawa N."/>
        </authorList>
    </citation>
    <scope>NUCLEOTIDE SEQUENCE [LARGE SCALE GENOMIC DNA]</scope>
    <source>
        <strain evidence="5 6">NBRC 106119</strain>
    </source>
</reference>
<organism evidence="5 6">
    <name type="scientific">Novosphingobium sediminis</name>
    <dbReference type="NCBI Taxonomy" id="707214"/>
    <lineage>
        <taxon>Bacteria</taxon>
        <taxon>Pseudomonadati</taxon>
        <taxon>Pseudomonadota</taxon>
        <taxon>Alphaproteobacteria</taxon>
        <taxon>Sphingomonadales</taxon>
        <taxon>Sphingomonadaceae</taxon>
        <taxon>Novosphingobium</taxon>
    </lineage>
</organism>
<keyword evidence="2" id="KW-0238">DNA-binding</keyword>
<dbReference type="InterPro" id="IPR028082">
    <property type="entry name" value="Peripla_BP_I"/>
</dbReference>
<keyword evidence="3" id="KW-0804">Transcription</keyword>
<keyword evidence="6" id="KW-1185">Reference proteome</keyword>
<gene>
    <name evidence="5" type="ORF">NSE01_29550</name>
</gene>
<evidence type="ECO:0000313" key="6">
    <source>
        <dbReference type="Proteomes" id="UP000321464"/>
    </source>
</evidence>
<accession>A0A512AN34</accession>
<dbReference type="SUPFAM" id="SSF53822">
    <property type="entry name" value="Periplasmic binding protein-like I"/>
    <property type="match status" value="1"/>
</dbReference>
<dbReference type="GO" id="GO:0003700">
    <property type="term" value="F:DNA-binding transcription factor activity"/>
    <property type="evidence" value="ECO:0007669"/>
    <property type="project" value="TreeGrafter"/>
</dbReference>
<dbReference type="EMBL" id="BJYR01000019">
    <property type="protein sequence ID" value="GEO01123.1"/>
    <property type="molecule type" value="Genomic_DNA"/>
</dbReference>
<dbReference type="Proteomes" id="UP000321464">
    <property type="component" value="Unassembled WGS sequence"/>
</dbReference>
<dbReference type="OrthoDB" id="8433438at2"/>
<dbReference type="AlphaFoldDB" id="A0A512AN34"/>
<dbReference type="SMART" id="SM00354">
    <property type="entry name" value="HTH_LACI"/>
    <property type="match status" value="1"/>
</dbReference>
<keyword evidence="1" id="KW-0805">Transcription regulation</keyword>